<protein>
    <recommendedName>
        <fullName evidence="2">At2g23090-like zinc-binding domain-containing protein</fullName>
    </recommendedName>
</protein>
<dbReference type="EMBL" id="HBIW01014192">
    <property type="protein sequence ID" value="CAE0696766.1"/>
    <property type="molecule type" value="Transcribed_RNA"/>
</dbReference>
<feature type="domain" description="At2g23090-like zinc-binding" evidence="2">
    <location>
        <begin position="43"/>
        <end position="82"/>
    </location>
</feature>
<proteinExistence type="predicted"/>
<gene>
    <name evidence="3" type="ORF">PCAL00307_LOCUS12202</name>
</gene>
<organism evidence="3">
    <name type="scientific">Pelagomonas calceolata</name>
    <dbReference type="NCBI Taxonomy" id="35677"/>
    <lineage>
        <taxon>Eukaryota</taxon>
        <taxon>Sar</taxon>
        <taxon>Stramenopiles</taxon>
        <taxon>Ochrophyta</taxon>
        <taxon>Pelagophyceae</taxon>
        <taxon>Pelagomonadales</taxon>
        <taxon>Pelagomonadaceae</taxon>
        <taxon>Pelagomonas</taxon>
    </lineage>
</organism>
<dbReference type="InterPro" id="IPR039713">
    <property type="entry name" value="At2g23090-like"/>
</dbReference>
<dbReference type="SUPFAM" id="SSF118359">
    <property type="entry name" value="Expressed protein At2g23090/F21P24.15"/>
    <property type="match status" value="1"/>
</dbReference>
<feature type="region of interest" description="Disordered" evidence="1">
    <location>
        <begin position="1"/>
        <end position="39"/>
    </location>
</feature>
<sequence length="129" mass="14110">MGKGSNVAKANAARARNAKEQGKSKEEREASKAKAEKDRNAKKCLVCLQTFMISSKDKLLYDHVVAKHDKLIKEPEKCFPHLKGFDPNAPEPTGIAVAQAAAKKKVKKKKEEDLSDLLAAGLNVGKKKK</sequence>
<dbReference type="InterPro" id="IPR026939">
    <property type="entry name" value="ZNF706/At2g23090_sf"/>
</dbReference>
<reference evidence="3" key="1">
    <citation type="submission" date="2021-01" db="EMBL/GenBank/DDBJ databases">
        <authorList>
            <person name="Corre E."/>
            <person name="Pelletier E."/>
            <person name="Niang G."/>
            <person name="Scheremetjew M."/>
            <person name="Finn R."/>
            <person name="Kale V."/>
            <person name="Holt S."/>
            <person name="Cochrane G."/>
            <person name="Meng A."/>
            <person name="Brown T."/>
            <person name="Cohen L."/>
        </authorList>
    </citation>
    <scope>NUCLEOTIDE SEQUENCE</scope>
    <source>
        <strain evidence="3">CCMP1756</strain>
    </source>
</reference>
<dbReference type="PANTHER" id="PTHR33788">
    <property type="entry name" value="OS07G0114300 PROTEIN"/>
    <property type="match status" value="1"/>
</dbReference>
<evidence type="ECO:0000259" key="2">
    <source>
        <dbReference type="Pfam" id="PF12907"/>
    </source>
</evidence>
<accession>A0A7S3ZX72</accession>
<feature type="compositionally biased region" description="Basic and acidic residues" evidence="1">
    <location>
        <begin position="17"/>
        <end position="39"/>
    </location>
</feature>
<dbReference type="Pfam" id="PF12907">
    <property type="entry name" value="zf-met2"/>
    <property type="match status" value="1"/>
</dbReference>
<dbReference type="Gene3D" id="4.10.1050.10">
    <property type="entry name" value="At2g23090-like"/>
    <property type="match status" value="1"/>
</dbReference>
<dbReference type="PANTHER" id="PTHR33788:SF1">
    <property type="entry name" value="ZINC-BINDING PROTEIN"/>
    <property type="match status" value="1"/>
</dbReference>
<name>A0A7S3ZX72_9STRA</name>
<evidence type="ECO:0000313" key="3">
    <source>
        <dbReference type="EMBL" id="CAE0696766.1"/>
    </source>
</evidence>
<dbReference type="InterPro" id="IPR039438">
    <property type="entry name" value="At2g23090-like_Znf"/>
</dbReference>
<evidence type="ECO:0000256" key="1">
    <source>
        <dbReference type="SAM" id="MobiDB-lite"/>
    </source>
</evidence>
<dbReference type="AlphaFoldDB" id="A0A7S3ZX72"/>